<dbReference type="GO" id="GO:0000045">
    <property type="term" value="P:autophagosome assembly"/>
    <property type="evidence" value="ECO:0007669"/>
    <property type="project" value="TreeGrafter"/>
</dbReference>
<dbReference type="GO" id="GO:0000407">
    <property type="term" value="C:phagophore assembly site"/>
    <property type="evidence" value="ECO:0007669"/>
    <property type="project" value="TreeGrafter"/>
</dbReference>
<evidence type="ECO:0000313" key="5">
    <source>
        <dbReference type="Proteomes" id="UP000279259"/>
    </source>
</evidence>
<protein>
    <recommendedName>
        <fullName evidence="2">Autophagy-related protein 101</fullName>
    </recommendedName>
</protein>
<organism evidence="4 5">
    <name type="scientific">Saitozyma podzolica</name>
    <dbReference type="NCBI Taxonomy" id="1890683"/>
    <lineage>
        <taxon>Eukaryota</taxon>
        <taxon>Fungi</taxon>
        <taxon>Dikarya</taxon>
        <taxon>Basidiomycota</taxon>
        <taxon>Agaricomycotina</taxon>
        <taxon>Tremellomycetes</taxon>
        <taxon>Tremellales</taxon>
        <taxon>Trimorphomycetaceae</taxon>
        <taxon>Saitozyma</taxon>
    </lineage>
</organism>
<comment type="similarity">
    <text evidence="1">Belongs to the ATG101 family.</text>
</comment>
<dbReference type="GO" id="GO:1990316">
    <property type="term" value="C:Atg1/ULK1 kinase complex"/>
    <property type="evidence" value="ECO:0007669"/>
    <property type="project" value="TreeGrafter"/>
</dbReference>
<dbReference type="InterPro" id="IPR012445">
    <property type="entry name" value="ATG101"/>
</dbReference>
<dbReference type="PANTHER" id="PTHR13292:SF0">
    <property type="entry name" value="AUTOPHAGY-RELATED PROTEIN 101"/>
    <property type="match status" value="1"/>
</dbReference>
<dbReference type="EMBL" id="RSCD01000007">
    <property type="protein sequence ID" value="RSH91705.1"/>
    <property type="molecule type" value="Genomic_DNA"/>
</dbReference>
<dbReference type="Pfam" id="PF07855">
    <property type="entry name" value="ATG101"/>
    <property type="match status" value="1"/>
</dbReference>
<evidence type="ECO:0000256" key="1">
    <source>
        <dbReference type="ARBA" id="ARBA00007130"/>
    </source>
</evidence>
<dbReference type="Proteomes" id="UP000279259">
    <property type="component" value="Unassembled WGS sequence"/>
</dbReference>
<accession>A0A427YKS6</accession>
<evidence type="ECO:0000256" key="2">
    <source>
        <dbReference type="ARBA" id="ARBA00018874"/>
    </source>
</evidence>
<proteinExistence type="inferred from homology"/>
<keyword evidence="5" id="KW-1185">Reference proteome</keyword>
<dbReference type="PANTHER" id="PTHR13292">
    <property type="entry name" value="AUTOPHAGY-RELATED PROTEIN 101"/>
    <property type="match status" value="1"/>
</dbReference>
<evidence type="ECO:0000313" key="4">
    <source>
        <dbReference type="EMBL" id="RSH91705.1"/>
    </source>
</evidence>
<reference evidence="4 5" key="1">
    <citation type="submission" date="2018-11" db="EMBL/GenBank/DDBJ databases">
        <title>Genome sequence of Saitozyma podzolica DSM 27192.</title>
        <authorList>
            <person name="Aliyu H."/>
            <person name="Gorte O."/>
            <person name="Ochsenreither K."/>
        </authorList>
    </citation>
    <scope>NUCLEOTIDE SEQUENCE [LARGE SCALE GENOMIC DNA]</scope>
    <source>
        <strain evidence="4 5">DSM 27192</strain>
    </source>
</reference>
<dbReference type="STRING" id="1890683.A0A427YKS6"/>
<dbReference type="GO" id="GO:0019901">
    <property type="term" value="F:protein kinase binding"/>
    <property type="evidence" value="ECO:0007669"/>
    <property type="project" value="TreeGrafter"/>
</dbReference>
<evidence type="ECO:0000256" key="3">
    <source>
        <dbReference type="ARBA" id="ARBA00023006"/>
    </source>
</evidence>
<keyword evidence="3" id="KW-0072">Autophagy</keyword>
<comment type="caution">
    <text evidence="4">The sequence shown here is derived from an EMBL/GenBank/DDBJ whole genome shotgun (WGS) entry which is preliminary data.</text>
</comment>
<name>A0A427YKS6_9TREE</name>
<dbReference type="AlphaFoldDB" id="A0A427YKS6"/>
<sequence>MDALNHIHLTVPPQQVKHVLRALLYAIFFHRLMDNVEPETWDILETHVACAPTQAIERDVSSKIDEFSREYLDTGAERGEIAVVFLQKKPRKGWFAVTEMDNFGTGTPAVGRTPHHLVLPPGSIQAANDQPATDCVVADPDFLRGEERECSASCVELGTSDWPRVVAKSDR</sequence>
<gene>
    <name evidence="4" type="ORF">EHS25_009074</name>
</gene>
<dbReference type="OrthoDB" id="10259639at2759"/>